<sequence length="152" mass="17656">MALSHASFHYDAKQHGITYTMDKDGSPWFQAVDINAVLEYRHGLHADHQKEWYEIGDPSHEDPYTVFVYANGLSQWLSSTIETPVAVAFKRWMTGELLPKIRGPHILQVYKKNTSNVFIFAQDYKENIEEATRENKQAVVYSVSRKEQYTTR</sequence>
<protein>
    <recommendedName>
        <fullName evidence="1">Bro-N domain-containing protein</fullName>
    </recommendedName>
</protein>
<feature type="domain" description="Bro-N" evidence="1">
    <location>
        <begin position="14"/>
        <end position="105"/>
    </location>
</feature>
<dbReference type="AlphaFoldDB" id="A0AAV4M2R0"/>
<proteinExistence type="predicted"/>
<keyword evidence="3" id="KW-1185">Reference proteome</keyword>
<accession>A0AAV4M2R0</accession>
<evidence type="ECO:0000313" key="3">
    <source>
        <dbReference type="Proteomes" id="UP001054945"/>
    </source>
</evidence>
<gene>
    <name evidence="2" type="ORF">CEXT_592021</name>
</gene>
<reference evidence="2 3" key="1">
    <citation type="submission" date="2021-06" db="EMBL/GenBank/DDBJ databases">
        <title>Caerostris extrusa draft genome.</title>
        <authorList>
            <person name="Kono N."/>
            <person name="Arakawa K."/>
        </authorList>
    </citation>
    <scope>NUCLEOTIDE SEQUENCE [LARGE SCALE GENOMIC DNA]</scope>
</reference>
<dbReference type="EMBL" id="BPLR01001816">
    <property type="protein sequence ID" value="GIX66736.1"/>
    <property type="molecule type" value="Genomic_DNA"/>
</dbReference>
<dbReference type="PROSITE" id="PS51750">
    <property type="entry name" value="BRO_N"/>
    <property type="match status" value="1"/>
</dbReference>
<evidence type="ECO:0000259" key="1">
    <source>
        <dbReference type="PROSITE" id="PS51750"/>
    </source>
</evidence>
<dbReference type="InterPro" id="IPR003497">
    <property type="entry name" value="BRO_N_domain"/>
</dbReference>
<dbReference type="Proteomes" id="UP001054945">
    <property type="component" value="Unassembled WGS sequence"/>
</dbReference>
<name>A0AAV4M2R0_CAEEX</name>
<comment type="caution">
    <text evidence="2">The sequence shown here is derived from an EMBL/GenBank/DDBJ whole genome shotgun (WGS) entry which is preliminary data.</text>
</comment>
<dbReference type="Pfam" id="PF02498">
    <property type="entry name" value="Bro-N"/>
    <property type="match status" value="1"/>
</dbReference>
<evidence type="ECO:0000313" key="2">
    <source>
        <dbReference type="EMBL" id="GIX66736.1"/>
    </source>
</evidence>
<organism evidence="2 3">
    <name type="scientific">Caerostris extrusa</name>
    <name type="common">Bark spider</name>
    <name type="synonym">Caerostris bankana</name>
    <dbReference type="NCBI Taxonomy" id="172846"/>
    <lineage>
        <taxon>Eukaryota</taxon>
        <taxon>Metazoa</taxon>
        <taxon>Ecdysozoa</taxon>
        <taxon>Arthropoda</taxon>
        <taxon>Chelicerata</taxon>
        <taxon>Arachnida</taxon>
        <taxon>Araneae</taxon>
        <taxon>Araneomorphae</taxon>
        <taxon>Entelegynae</taxon>
        <taxon>Araneoidea</taxon>
        <taxon>Araneidae</taxon>
        <taxon>Caerostris</taxon>
    </lineage>
</organism>